<dbReference type="PANTHER" id="PTHR40114:SF1">
    <property type="entry name" value="SLR0698 PROTEIN"/>
    <property type="match status" value="1"/>
</dbReference>
<dbReference type="RefSeq" id="WP_332921153.1">
    <property type="nucleotide sequence ID" value="NZ_AP025292.1"/>
</dbReference>
<dbReference type="InterPro" id="IPR012042">
    <property type="entry name" value="NeuTTM/CthTTM-like"/>
</dbReference>
<keyword evidence="3" id="KW-1185">Reference proteome</keyword>
<dbReference type="InterPro" id="IPR033469">
    <property type="entry name" value="CYTH-like_dom_sf"/>
</dbReference>
<name>A0ABM7VC72_9BACT</name>
<proteinExistence type="predicted"/>
<dbReference type="SMART" id="SM01118">
    <property type="entry name" value="CYTH"/>
    <property type="match status" value="1"/>
</dbReference>
<dbReference type="EMBL" id="AP025292">
    <property type="protein sequence ID" value="BDC98331.1"/>
    <property type="molecule type" value="Genomic_DNA"/>
</dbReference>
<evidence type="ECO:0000313" key="3">
    <source>
        <dbReference type="Proteomes" id="UP001354989"/>
    </source>
</evidence>
<evidence type="ECO:0000313" key="2">
    <source>
        <dbReference type="EMBL" id="BDC98331.1"/>
    </source>
</evidence>
<dbReference type="PROSITE" id="PS51707">
    <property type="entry name" value="CYTH"/>
    <property type="match status" value="1"/>
</dbReference>
<sequence>MGKEIERKFLVDTDAYKSLAEGVYYHQGYLCAEAERTVRVRIAGDTAFMTVKGPTVGASRPEFEYEIPFEEAEEILNDLCLRPTIEKHRYKLPWAGFLWEIDEFHGDNKGLVVAEIELPAEDTEFEKPNWIGAEVTGDPKYYNASLISYPFKDWPTEAEKK</sequence>
<evidence type="ECO:0000259" key="1">
    <source>
        <dbReference type="PROSITE" id="PS51707"/>
    </source>
</evidence>
<reference evidence="2 3" key="1">
    <citation type="submission" date="2021-12" db="EMBL/GenBank/DDBJ databases">
        <title>Genome sequencing of bacteria with rrn-lacking chromosome and rrn-plasmid.</title>
        <authorList>
            <person name="Anda M."/>
            <person name="Iwasaki W."/>
        </authorList>
    </citation>
    <scope>NUCLEOTIDE SEQUENCE [LARGE SCALE GENOMIC DNA]</scope>
    <source>
        <strain evidence="2 3">NBRC 101262</strain>
    </source>
</reference>
<accession>A0ABM7VC72</accession>
<dbReference type="InterPro" id="IPR023577">
    <property type="entry name" value="CYTH_domain"/>
</dbReference>
<dbReference type="CDD" id="cd07891">
    <property type="entry name" value="CYTH-like_CthTTM-like_1"/>
    <property type="match status" value="1"/>
</dbReference>
<feature type="domain" description="CYTH" evidence="1">
    <location>
        <begin position="2"/>
        <end position="148"/>
    </location>
</feature>
<organism evidence="2 3">
    <name type="scientific">Persicobacter psychrovividus</name>
    <dbReference type="NCBI Taxonomy" id="387638"/>
    <lineage>
        <taxon>Bacteria</taxon>
        <taxon>Pseudomonadati</taxon>
        <taxon>Bacteroidota</taxon>
        <taxon>Cytophagia</taxon>
        <taxon>Cytophagales</taxon>
        <taxon>Persicobacteraceae</taxon>
        <taxon>Persicobacter</taxon>
    </lineage>
</organism>
<dbReference type="Gene3D" id="2.40.320.10">
    <property type="entry name" value="Hypothetical Protein Pfu-838710-001"/>
    <property type="match status" value="1"/>
</dbReference>
<gene>
    <name evidence="2" type="ORF">PEPS_06120</name>
</gene>
<dbReference type="Proteomes" id="UP001354989">
    <property type="component" value="Chromosome"/>
</dbReference>
<dbReference type="PIRSF" id="PIRSF016487">
    <property type="entry name" value="CYTH_UCP016487"/>
    <property type="match status" value="1"/>
</dbReference>
<dbReference type="PANTHER" id="PTHR40114">
    <property type="entry name" value="SLR0698 PROTEIN"/>
    <property type="match status" value="1"/>
</dbReference>
<protein>
    <submittedName>
        <fullName evidence="2">CYTH domain-containing protein</fullName>
    </submittedName>
</protein>
<dbReference type="SUPFAM" id="SSF55154">
    <property type="entry name" value="CYTH-like phosphatases"/>
    <property type="match status" value="1"/>
</dbReference>
<dbReference type="Pfam" id="PF01928">
    <property type="entry name" value="CYTH"/>
    <property type="match status" value="1"/>
</dbReference>